<protein>
    <submittedName>
        <fullName evidence="2">Spore coat-associated protein N</fullName>
    </submittedName>
</protein>
<dbReference type="Proteomes" id="UP001519345">
    <property type="component" value="Unassembled WGS sequence"/>
</dbReference>
<dbReference type="Pfam" id="PF12389">
    <property type="entry name" value="Peptidase_M73"/>
    <property type="match status" value="1"/>
</dbReference>
<evidence type="ECO:0000256" key="1">
    <source>
        <dbReference type="SAM" id="Phobius"/>
    </source>
</evidence>
<comment type="caution">
    <text evidence="2">The sequence shown here is derived from an EMBL/GenBank/DDBJ whole genome shotgun (WGS) entry which is preliminary data.</text>
</comment>
<keyword evidence="1" id="KW-1133">Transmembrane helix</keyword>
<name>A0ABS4IJU4_9BACI</name>
<evidence type="ECO:0000313" key="3">
    <source>
        <dbReference type="Proteomes" id="UP001519345"/>
    </source>
</evidence>
<sequence length="178" mass="20165">MLNIKHKLITSFVAGALGIILISGGTFAYFSDEIETTNNIQSGTLELGISDMEDGVLFEFDNKQPGDKFDYSFDLTNDGSLEIGDVTLFSIITDNEDFGSQITINSLKVNKDEIEADKEMSLDELEKLVIIEEFAVDEEIRVDVEFEFVEDENIDQNKYQGESMELEWKFQAMQTIDE</sequence>
<proteinExistence type="predicted"/>
<reference evidence="2 3" key="1">
    <citation type="submission" date="2021-03" db="EMBL/GenBank/DDBJ databases">
        <title>Genomic Encyclopedia of Type Strains, Phase IV (KMG-IV): sequencing the most valuable type-strain genomes for metagenomic binning, comparative biology and taxonomic classification.</title>
        <authorList>
            <person name="Goeker M."/>
        </authorList>
    </citation>
    <scope>NUCLEOTIDE SEQUENCE [LARGE SCALE GENOMIC DNA]</scope>
    <source>
        <strain evidence="2 3">DSM 25609</strain>
    </source>
</reference>
<accession>A0ABS4IJU4</accession>
<gene>
    <name evidence="2" type="ORF">J2Z83_003328</name>
</gene>
<feature type="transmembrane region" description="Helical" evidence="1">
    <location>
        <begin position="12"/>
        <end position="30"/>
    </location>
</feature>
<dbReference type="InterPro" id="IPR022121">
    <property type="entry name" value="Peptidase_M73_camelysin"/>
</dbReference>
<keyword evidence="1" id="KW-0812">Transmembrane</keyword>
<dbReference type="EMBL" id="JAGGKX010000022">
    <property type="protein sequence ID" value="MBP1971189.1"/>
    <property type="molecule type" value="Genomic_DNA"/>
</dbReference>
<dbReference type="InterPro" id="IPR023833">
    <property type="entry name" value="Signal_pept_SipW-depend-type"/>
</dbReference>
<organism evidence="2 3">
    <name type="scientific">Virgibacillus natechei</name>
    <dbReference type="NCBI Taxonomy" id="1216297"/>
    <lineage>
        <taxon>Bacteria</taxon>
        <taxon>Bacillati</taxon>
        <taxon>Bacillota</taxon>
        <taxon>Bacilli</taxon>
        <taxon>Bacillales</taxon>
        <taxon>Bacillaceae</taxon>
        <taxon>Virgibacillus</taxon>
    </lineage>
</organism>
<evidence type="ECO:0000313" key="2">
    <source>
        <dbReference type="EMBL" id="MBP1971189.1"/>
    </source>
</evidence>
<keyword evidence="1" id="KW-0472">Membrane</keyword>
<keyword evidence="3" id="KW-1185">Reference proteome</keyword>
<dbReference type="NCBIfam" id="TIGR04088">
    <property type="entry name" value="cognate_SipW"/>
    <property type="match status" value="1"/>
</dbReference>
<dbReference type="RefSeq" id="WP_209464258.1">
    <property type="nucleotide sequence ID" value="NZ_CP110224.1"/>
</dbReference>